<evidence type="ECO:0000256" key="2">
    <source>
        <dbReference type="ARBA" id="ARBA00006577"/>
    </source>
</evidence>
<dbReference type="AlphaFoldDB" id="A0A545T1U0"/>
<evidence type="ECO:0000256" key="1">
    <source>
        <dbReference type="ARBA" id="ARBA00000971"/>
    </source>
</evidence>
<dbReference type="GO" id="GO:0003755">
    <property type="term" value="F:peptidyl-prolyl cis-trans isomerase activity"/>
    <property type="evidence" value="ECO:0007669"/>
    <property type="project" value="UniProtKB-UniRule"/>
</dbReference>
<dbReference type="PANTHER" id="PTHR47861:SF4">
    <property type="entry name" value="FKBP-TYPE 16 KDA PEPTIDYL-PROLYL CIS-TRANS ISOMERASE"/>
    <property type="match status" value="1"/>
</dbReference>
<gene>
    <name evidence="8" type="ORF">FKG94_20115</name>
</gene>
<dbReference type="PROSITE" id="PS50059">
    <property type="entry name" value="FKBP_PPIASE"/>
    <property type="match status" value="1"/>
</dbReference>
<proteinExistence type="inferred from homology"/>
<keyword evidence="3 5" id="KW-0697">Rotamase</keyword>
<accession>A0A545T1U0</accession>
<keyword evidence="9" id="KW-1185">Reference proteome</keyword>
<comment type="caution">
    <text evidence="8">The sequence shown here is derived from an EMBL/GenBank/DDBJ whole genome shotgun (WGS) entry which is preliminary data.</text>
</comment>
<dbReference type="PANTHER" id="PTHR47861">
    <property type="entry name" value="FKBP-TYPE PEPTIDYL-PROLYL CIS-TRANS ISOMERASE SLYD"/>
    <property type="match status" value="1"/>
</dbReference>
<sequence length="154" mass="16370">MTDCNAGPDTVGPGKQVTLHFAIKLEDGAVVDSTFDRDPATFVVGDGSLLPGFEQSLFGMTGGQKDSFVIKPEQGFGQPNPNNVQELPRDQFAADMELVEGLLVSFADAQRAERPGVVTAFDEAVVTVDFNHPLAGRDVIFDVEVIGVEDASGE</sequence>
<dbReference type="Pfam" id="PF00254">
    <property type="entry name" value="FKBP_C"/>
    <property type="match status" value="1"/>
</dbReference>
<evidence type="ECO:0000256" key="3">
    <source>
        <dbReference type="ARBA" id="ARBA00023110"/>
    </source>
</evidence>
<dbReference type="Proteomes" id="UP000319732">
    <property type="component" value="Unassembled WGS sequence"/>
</dbReference>
<feature type="domain" description="PPIase FKBP-type" evidence="7">
    <location>
        <begin position="14"/>
        <end position="102"/>
    </location>
</feature>
<name>A0A545T1U0_9GAMM</name>
<comment type="similarity">
    <text evidence="2 6">Belongs to the FKBP-type PPIase family.</text>
</comment>
<dbReference type="OrthoDB" id="9808891at2"/>
<dbReference type="EMBL" id="VHSG01000022">
    <property type="protein sequence ID" value="TQV71194.1"/>
    <property type="molecule type" value="Genomic_DNA"/>
</dbReference>
<organism evidence="8 9">
    <name type="scientific">Exilibacterium tricleocarpae</name>
    <dbReference type="NCBI Taxonomy" id="2591008"/>
    <lineage>
        <taxon>Bacteria</taxon>
        <taxon>Pseudomonadati</taxon>
        <taxon>Pseudomonadota</taxon>
        <taxon>Gammaproteobacteria</taxon>
        <taxon>Cellvibrionales</taxon>
        <taxon>Cellvibrionaceae</taxon>
        <taxon>Exilibacterium</taxon>
    </lineage>
</organism>
<protein>
    <recommendedName>
        <fullName evidence="6">Peptidyl-prolyl cis-trans isomerase</fullName>
        <ecNumber evidence="6">5.2.1.8</ecNumber>
    </recommendedName>
</protein>
<evidence type="ECO:0000313" key="8">
    <source>
        <dbReference type="EMBL" id="TQV71194.1"/>
    </source>
</evidence>
<evidence type="ECO:0000256" key="6">
    <source>
        <dbReference type="RuleBase" id="RU003915"/>
    </source>
</evidence>
<keyword evidence="4 5" id="KW-0413">Isomerase</keyword>
<dbReference type="RefSeq" id="WP_142928736.1">
    <property type="nucleotide sequence ID" value="NZ_ML660100.1"/>
</dbReference>
<reference evidence="8 9" key="1">
    <citation type="submission" date="2019-06" db="EMBL/GenBank/DDBJ databases">
        <title>Whole genome sequence for Cellvibrionaceae sp. R142.</title>
        <authorList>
            <person name="Wang G."/>
        </authorList>
    </citation>
    <scope>NUCLEOTIDE SEQUENCE [LARGE SCALE GENOMIC DNA]</scope>
    <source>
        <strain evidence="8 9">R142</strain>
    </source>
</reference>
<dbReference type="Gene3D" id="3.10.50.40">
    <property type="match status" value="1"/>
</dbReference>
<evidence type="ECO:0000256" key="4">
    <source>
        <dbReference type="ARBA" id="ARBA00023235"/>
    </source>
</evidence>
<comment type="catalytic activity">
    <reaction evidence="1 5 6">
        <text>[protein]-peptidylproline (omega=180) = [protein]-peptidylproline (omega=0)</text>
        <dbReference type="Rhea" id="RHEA:16237"/>
        <dbReference type="Rhea" id="RHEA-COMP:10747"/>
        <dbReference type="Rhea" id="RHEA-COMP:10748"/>
        <dbReference type="ChEBI" id="CHEBI:83833"/>
        <dbReference type="ChEBI" id="CHEBI:83834"/>
        <dbReference type="EC" id="5.2.1.8"/>
    </reaction>
</comment>
<evidence type="ECO:0000259" key="7">
    <source>
        <dbReference type="PROSITE" id="PS50059"/>
    </source>
</evidence>
<dbReference type="InterPro" id="IPR046357">
    <property type="entry name" value="PPIase_dom_sf"/>
</dbReference>
<dbReference type="SUPFAM" id="SSF54534">
    <property type="entry name" value="FKBP-like"/>
    <property type="match status" value="1"/>
</dbReference>
<evidence type="ECO:0000256" key="5">
    <source>
        <dbReference type="PROSITE-ProRule" id="PRU00277"/>
    </source>
</evidence>
<dbReference type="InterPro" id="IPR001179">
    <property type="entry name" value="PPIase_FKBP_dom"/>
</dbReference>
<dbReference type="EC" id="5.2.1.8" evidence="6"/>
<evidence type="ECO:0000313" key="9">
    <source>
        <dbReference type="Proteomes" id="UP000319732"/>
    </source>
</evidence>